<dbReference type="PANTHER" id="PTHR41286:SF1">
    <property type="entry name" value="HNH NUCLEASE YAJD-RELATED"/>
    <property type="match status" value="1"/>
</dbReference>
<keyword evidence="5" id="KW-0255">Endonuclease</keyword>
<sequence length="115" mass="14038">MTQSEYKAQRERDRQQSAKHYNAHTRYGQDSKYMQFYHSKEWRNKRKQVLLRDKYLCQSCLAKGIVNPVKKGQRFYVHHIIELKDDWDKRLDLDNLQTVCSQCHIESHRGQVRKR</sequence>
<dbReference type="Pfam" id="PF01844">
    <property type="entry name" value="HNH"/>
    <property type="match status" value="1"/>
</dbReference>
<proteinExistence type="predicted"/>
<dbReference type="SMART" id="SM00507">
    <property type="entry name" value="HNHc"/>
    <property type="match status" value="1"/>
</dbReference>
<protein>
    <submittedName>
        <fullName evidence="5">Putative HNH endonuclease family protein</fullName>
    </submittedName>
</protein>
<evidence type="ECO:0000256" key="2">
    <source>
        <dbReference type="ARBA" id="ARBA00022801"/>
    </source>
</evidence>
<organism evidence="5">
    <name type="scientific">uncultured Caudovirales phage</name>
    <dbReference type="NCBI Taxonomy" id="2100421"/>
    <lineage>
        <taxon>Viruses</taxon>
        <taxon>Duplodnaviria</taxon>
        <taxon>Heunggongvirae</taxon>
        <taxon>Uroviricota</taxon>
        <taxon>Caudoviricetes</taxon>
        <taxon>Peduoviridae</taxon>
        <taxon>Maltschvirus</taxon>
        <taxon>Maltschvirus maltsch</taxon>
    </lineage>
</organism>
<feature type="domain" description="HNH nuclease" evidence="4">
    <location>
        <begin position="44"/>
        <end position="105"/>
    </location>
</feature>
<keyword evidence="1" id="KW-0540">Nuclease</keyword>
<feature type="compositionally biased region" description="Basic and acidic residues" evidence="3">
    <location>
        <begin position="7"/>
        <end position="16"/>
    </location>
</feature>
<dbReference type="CDD" id="cd00085">
    <property type="entry name" value="HNHc"/>
    <property type="match status" value="1"/>
</dbReference>
<dbReference type="EMBL" id="MF417891">
    <property type="protein sequence ID" value="ASN69465.1"/>
    <property type="molecule type" value="Genomic_DNA"/>
</dbReference>
<reference evidence="5" key="1">
    <citation type="submission" date="2017-06" db="EMBL/GenBank/DDBJ databases">
        <title>Novel phages from South African skin metaviromes.</title>
        <authorList>
            <person name="van Zyl L.J."/>
            <person name="Abrahams Y."/>
            <person name="Stander E.A."/>
            <person name="Kirby B.M."/>
            <person name="Clavaud C."/>
            <person name="Farcet C."/>
            <person name="Breton L."/>
            <person name="Trindade M.I."/>
        </authorList>
    </citation>
    <scope>NUCLEOTIDE SEQUENCE</scope>
</reference>
<dbReference type="InterPro" id="IPR003615">
    <property type="entry name" value="HNH_nuc"/>
</dbReference>
<dbReference type="InterPro" id="IPR002711">
    <property type="entry name" value="HNH"/>
</dbReference>
<dbReference type="GO" id="GO:0004519">
    <property type="term" value="F:endonuclease activity"/>
    <property type="evidence" value="ECO:0007669"/>
    <property type="project" value="UniProtKB-KW"/>
</dbReference>
<name>A0A2H4J2V8_9CAUD</name>
<evidence type="ECO:0000313" key="5">
    <source>
        <dbReference type="EMBL" id="ASN69465.1"/>
    </source>
</evidence>
<dbReference type="Gene3D" id="1.10.30.50">
    <property type="match status" value="1"/>
</dbReference>
<feature type="region of interest" description="Disordered" evidence="3">
    <location>
        <begin position="1"/>
        <end position="22"/>
    </location>
</feature>
<evidence type="ECO:0000256" key="3">
    <source>
        <dbReference type="SAM" id="MobiDB-lite"/>
    </source>
</evidence>
<gene>
    <name evidence="5" type="ORF">10S13_1</name>
</gene>
<dbReference type="GO" id="GO:0008270">
    <property type="term" value="F:zinc ion binding"/>
    <property type="evidence" value="ECO:0007669"/>
    <property type="project" value="InterPro"/>
</dbReference>
<dbReference type="PANTHER" id="PTHR41286">
    <property type="entry name" value="HNH NUCLEASE YAJD-RELATED"/>
    <property type="match status" value="1"/>
</dbReference>
<keyword evidence="2" id="KW-0378">Hydrolase</keyword>
<evidence type="ECO:0000259" key="4">
    <source>
        <dbReference type="SMART" id="SM00507"/>
    </source>
</evidence>
<dbReference type="GO" id="GO:0003676">
    <property type="term" value="F:nucleic acid binding"/>
    <property type="evidence" value="ECO:0007669"/>
    <property type="project" value="InterPro"/>
</dbReference>
<dbReference type="GO" id="GO:0016787">
    <property type="term" value="F:hydrolase activity"/>
    <property type="evidence" value="ECO:0007669"/>
    <property type="project" value="UniProtKB-KW"/>
</dbReference>
<accession>A0A2H4J2V8</accession>
<evidence type="ECO:0000256" key="1">
    <source>
        <dbReference type="ARBA" id="ARBA00022722"/>
    </source>
</evidence>